<evidence type="ECO:0000256" key="11">
    <source>
        <dbReference type="ARBA" id="ARBA00023004"/>
    </source>
</evidence>
<dbReference type="InterPro" id="IPR001505">
    <property type="entry name" value="Copper_CuA"/>
</dbReference>
<keyword evidence="5 16" id="KW-0679">Respiratory chain</keyword>
<keyword evidence="8" id="KW-1278">Translocase</keyword>
<accession>A0ABS5BUI6</accession>
<dbReference type="InterPro" id="IPR011759">
    <property type="entry name" value="Cyt_c_oxidase_su2_TM_dom"/>
</dbReference>
<evidence type="ECO:0000256" key="17">
    <source>
        <dbReference type="RuleBase" id="RU004024"/>
    </source>
</evidence>
<evidence type="ECO:0000256" key="6">
    <source>
        <dbReference type="ARBA" id="ARBA00022692"/>
    </source>
</evidence>
<dbReference type="SUPFAM" id="SSF49503">
    <property type="entry name" value="Cupredoxins"/>
    <property type="match status" value="1"/>
</dbReference>
<evidence type="ECO:0000256" key="9">
    <source>
        <dbReference type="ARBA" id="ARBA00022982"/>
    </source>
</evidence>
<dbReference type="NCBIfam" id="TIGR02866">
    <property type="entry name" value="CoxB"/>
    <property type="match status" value="1"/>
</dbReference>
<evidence type="ECO:0000256" key="14">
    <source>
        <dbReference type="ARBA" id="ARBA00024688"/>
    </source>
</evidence>
<dbReference type="InterPro" id="IPR009056">
    <property type="entry name" value="Cyt_c-like_dom"/>
</dbReference>
<dbReference type="InterPro" id="IPR036257">
    <property type="entry name" value="Cyt_c_oxidase_su2_TM_sf"/>
</dbReference>
<dbReference type="Pfam" id="PF02790">
    <property type="entry name" value="COX2_TM"/>
    <property type="match status" value="1"/>
</dbReference>
<evidence type="ECO:0000256" key="18">
    <source>
        <dbReference type="SAM" id="MobiDB-lite"/>
    </source>
</evidence>
<evidence type="ECO:0000256" key="4">
    <source>
        <dbReference type="ARBA" id="ARBA00022617"/>
    </source>
</evidence>
<keyword evidence="3 16" id="KW-0813">Transport</keyword>
<dbReference type="PROSITE" id="PS00078">
    <property type="entry name" value="COX2"/>
    <property type="match status" value="1"/>
</dbReference>
<evidence type="ECO:0000259" key="22">
    <source>
        <dbReference type="PROSITE" id="PS51007"/>
    </source>
</evidence>
<evidence type="ECO:0000313" key="24">
    <source>
        <dbReference type="Proteomes" id="UP000676565"/>
    </source>
</evidence>
<proteinExistence type="inferred from homology"/>
<dbReference type="Pfam" id="PF00034">
    <property type="entry name" value="Cytochrom_C"/>
    <property type="match status" value="1"/>
</dbReference>
<feature type="region of interest" description="Disordered" evidence="18">
    <location>
        <begin position="335"/>
        <end position="364"/>
    </location>
</feature>
<evidence type="ECO:0000256" key="5">
    <source>
        <dbReference type="ARBA" id="ARBA00022660"/>
    </source>
</evidence>
<evidence type="ECO:0000256" key="7">
    <source>
        <dbReference type="ARBA" id="ARBA00022723"/>
    </source>
</evidence>
<keyword evidence="7 15" id="KW-0479">Metal-binding</keyword>
<feature type="domain" description="Cytochrome oxidase subunit II copper A binding" evidence="20">
    <location>
        <begin position="96"/>
        <end position="223"/>
    </location>
</feature>
<dbReference type="SUPFAM" id="SSF46626">
    <property type="entry name" value="Cytochrome c"/>
    <property type="match status" value="1"/>
</dbReference>
<keyword evidence="6 16" id="KW-0812">Transmembrane</keyword>
<evidence type="ECO:0000256" key="1">
    <source>
        <dbReference type="ARBA" id="ARBA00004141"/>
    </source>
</evidence>
<feature type="transmembrane region" description="Helical" evidence="19">
    <location>
        <begin position="20"/>
        <end position="45"/>
    </location>
</feature>
<feature type="transmembrane region" description="Helical" evidence="19">
    <location>
        <begin position="66"/>
        <end position="88"/>
    </location>
</feature>
<dbReference type="InterPro" id="IPR008972">
    <property type="entry name" value="Cupredoxin"/>
</dbReference>
<evidence type="ECO:0000256" key="13">
    <source>
        <dbReference type="ARBA" id="ARBA00023136"/>
    </source>
</evidence>
<dbReference type="Gene3D" id="1.10.760.10">
    <property type="entry name" value="Cytochrome c-like domain"/>
    <property type="match status" value="1"/>
</dbReference>
<feature type="domain" description="Cytochrome c" evidence="22">
    <location>
        <begin position="237"/>
        <end position="332"/>
    </location>
</feature>
<dbReference type="InterPro" id="IPR036909">
    <property type="entry name" value="Cyt_c-like_dom_sf"/>
</dbReference>
<evidence type="ECO:0000256" key="8">
    <source>
        <dbReference type="ARBA" id="ARBA00022967"/>
    </source>
</evidence>
<keyword evidence="12 17" id="KW-0186">Copper</keyword>
<keyword evidence="13 19" id="KW-0472">Membrane</keyword>
<dbReference type="PANTHER" id="PTHR22888">
    <property type="entry name" value="CYTOCHROME C OXIDASE, SUBUNIT II"/>
    <property type="match status" value="1"/>
</dbReference>
<dbReference type="InterPro" id="IPR014222">
    <property type="entry name" value="Cyt_c_oxidase_su2"/>
</dbReference>
<dbReference type="Gene3D" id="1.10.287.90">
    <property type="match status" value="1"/>
</dbReference>
<dbReference type="EC" id="7.1.1.9" evidence="17"/>
<reference evidence="23 24" key="1">
    <citation type="submission" date="2021-04" db="EMBL/GenBank/DDBJ databases">
        <authorList>
            <person name="Ivanova A."/>
        </authorList>
    </citation>
    <scope>NUCLEOTIDE SEQUENCE [LARGE SCALE GENOMIC DNA]</scope>
    <source>
        <strain evidence="23 24">G18</strain>
    </source>
</reference>
<comment type="subcellular location">
    <subcellularLocation>
        <location evidence="16">Cell membrane</location>
        <topology evidence="16">Multi-pass membrane protein</topology>
    </subcellularLocation>
    <subcellularLocation>
        <location evidence="1">Membrane</location>
        <topology evidence="1">Multi-pass membrane protein</topology>
    </subcellularLocation>
</comment>
<dbReference type="InterPro" id="IPR045187">
    <property type="entry name" value="CcO_II"/>
</dbReference>
<gene>
    <name evidence="23" type="primary">coxB</name>
    <name evidence="23" type="ORF">J8F10_19275</name>
</gene>
<dbReference type="PROSITE" id="PS50857">
    <property type="entry name" value="COX2_CUA"/>
    <property type="match status" value="1"/>
</dbReference>
<organism evidence="23 24">
    <name type="scientific">Gemmata palustris</name>
    <dbReference type="NCBI Taxonomy" id="2822762"/>
    <lineage>
        <taxon>Bacteria</taxon>
        <taxon>Pseudomonadati</taxon>
        <taxon>Planctomycetota</taxon>
        <taxon>Planctomycetia</taxon>
        <taxon>Gemmatales</taxon>
        <taxon>Gemmataceae</taxon>
        <taxon>Gemmata</taxon>
    </lineage>
</organism>
<evidence type="ECO:0000256" key="12">
    <source>
        <dbReference type="ARBA" id="ARBA00023008"/>
    </source>
</evidence>
<dbReference type="SUPFAM" id="SSF81464">
    <property type="entry name" value="Cytochrome c oxidase subunit II-like, transmembrane region"/>
    <property type="match status" value="1"/>
</dbReference>
<keyword evidence="24" id="KW-1185">Reference proteome</keyword>
<protein>
    <recommendedName>
        <fullName evidence="17">Cytochrome c oxidase subunit 2</fullName>
        <ecNumber evidence="17">7.1.1.9</ecNumber>
    </recommendedName>
</protein>
<keyword evidence="9 16" id="KW-0249">Electron transport</keyword>
<comment type="caution">
    <text evidence="23">The sequence shown here is derived from an EMBL/GenBank/DDBJ whole genome shotgun (WGS) entry which is preliminary data.</text>
</comment>
<evidence type="ECO:0000256" key="16">
    <source>
        <dbReference type="RuleBase" id="RU000456"/>
    </source>
</evidence>
<dbReference type="Gene3D" id="2.60.40.420">
    <property type="entry name" value="Cupredoxins - blue copper proteins"/>
    <property type="match status" value="1"/>
</dbReference>
<evidence type="ECO:0000256" key="10">
    <source>
        <dbReference type="ARBA" id="ARBA00022989"/>
    </source>
</evidence>
<dbReference type="Proteomes" id="UP000676565">
    <property type="component" value="Unassembled WGS sequence"/>
</dbReference>
<dbReference type="PRINTS" id="PR01166">
    <property type="entry name" value="CYCOXIDASEII"/>
</dbReference>
<evidence type="ECO:0000259" key="20">
    <source>
        <dbReference type="PROSITE" id="PS50857"/>
    </source>
</evidence>
<evidence type="ECO:0000313" key="23">
    <source>
        <dbReference type="EMBL" id="MBP3957393.1"/>
    </source>
</evidence>
<comment type="function">
    <text evidence="14 17">Subunits I and II form the functional core of the enzyme complex. Electrons originating in cytochrome c are transferred via heme a and Cu(A) to the binuclear center formed by heme a3 and Cu(B).</text>
</comment>
<comment type="similarity">
    <text evidence="2 16">Belongs to the cytochrome c oxidase subunit 2 family.</text>
</comment>
<dbReference type="CDD" id="cd13915">
    <property type="entry name" value="CuRO_HCO_II_like_2"/>
    <property type="match status" value="1"/>
</dbReference>
<dbReference type="Pfam" id="PF00116">
    <property type="entry name" value="COX2"/>
    <property type="match status" value="1"/>
</dbReference>
<dbReference type="InterPro" id="IPR002429">
    <property type="entry name" value="CcO_II-like_C"/>
</dbReference>
<name>A0ABS5BUI6_9BACT</name>
<evidence type="ECO:0000256" key="19">
    <source>
        <dbReference type="SAM" id="Phobius"/>
    </source>
</evidence>
<feature type="compositionally biased region" description="Polar residues" evidence="18">
    <location>
        <begin position="353"/>
        <end position="364"/>
    </location>
</feature>
<sequence>MSMLPFIPERASTLADQFEYLFWYITITTGVVGLGVYAAMAYFCVRYRRGATSGSTPRILGSTRLELAWTVVPLLVFITFFAWGMFVYNHAAHAPADSEEIFVIGKQWMWKAQYPNGQRVIIGGNPANMTEAERKSIGKLVLPVNKPVKLTFISEDVIHDFGVPAFRSKIDVLPGRFTTAWYQPTKLGEYHVYCDQYCGTWHSLMVGKIAVVPEQEYRDFLQGFKSLQGTSNAVDGSLAHEGRQLFLKLQCINCHGATPTAKAPVLEGLYGSRVPLTGGGAEIADDHYIIESVRRPRLKGVEGWEKIMPAYDESQVSAEEMNALVAYIRSLKKGTTPDNTQRFPAPVGAPTERPQSTVPTPGGK</sequence>
<evidence type="ECO:0000256" key="2">
    <source>
        <dbReference type="ARBA" id="ARBA00007866"/>
    </source>
</evidence>
<dbReference type="PROSITE" id="PS50999">
    <property type="entry name" value="COX2_TM"/>
    <property type="match status" value="1"/>
</dbReference>
<keyword evidence="11 15" id="KW-0408">Iron</keyword>
<evidence type="ECO:0000256" key="3">
    <source>
        <dbReference type="ARBA" id="ARBA00022448"/>
    </source>
</evidence>
<dbReference type="EMBL" id="JAGKQQ010000001">
    <property type="protein sequence ID" value="MBP3957393.1"/>
    <property type="molecule type" value="Genomic_DNA"/>
</dbReference>
<dbReference type="PANTHER" id="PTHR22888:SF9">
    <property type="entry name" value="CYTOCHROME C OXIDASE SUBUNIT 2"/>
    <property type="match status" value="1"/>
</dbReference>
<comment type="cofactor">
    <cofactor evidence="17">
        <name>Cu cation</name>
        <dbReference type="ChEBI" id="CHEBI:23378"/>
    </cofactor>
    <text evidence="17">Binds a copper A center.</text>
</comment>
<evidence type="ECO:0000259" key="21">
    <source>
        <dbReference type="PROSITE" id="PS50999"/>
    </source>
</evidence>
<dbReference type="PROSITE" id="PS51007">
    <property type="entry name" value="CYTC"/>
    <property type="match status" value="1"/>
</dbReference>
<keyword evidence="4 15" id="KW-0349">Heme</keyword>
<comment type="catalytic activity">
    <reaction evidence="17">
        <text>4 Fe(II)-[cytochrome c] + O2 + 8 H(+)(in) = 4 Fe(III)-[cytochrome c] + 2 H2O + 4 H(+)(out)</text>
        <dbReference type="Rhea" id="RHEA:11436"/>
        <dbReference type="Rhea" id="RHEA-COMP:10350"/>
        <dbReference type="Rhea" id="RHEA-COMP:14399"/>
        <dbReference type="ChEBI" id="CHEBI:15377"/>
        <dbReference type="ChEBI" id="CHEBI:15378"/>
        <dbReference type="ChEBI" id="CHEBI:15379"/>
        <dbReference type="ChEBI" id="CHEBI:29033"/>
        <dbReference type="ChEBI" id="CHEBI:29034"/>
        <dbReference type="EC" id="7.1.1.9"/>
    </reaction>
</comment>
<feature type="domain" description="Cytochrome oxidase subunit II transmembrane region profile" evidence="21">
    <location>
        <begin position="1"/>
        <end position="95"/>
    </location>
</feature>
<evidence type="ECO:0000256" key="15">
    <source>
        <dbReference type="PROSITE-ProRule" id="PRU00433"/>
    </source>
</evidence>
<keyword evidence="10 19" id="KW-1133">Transmembrane helix</keyword>